<feature type="transmembrane region" description="Helical" evidence="20">
    <location>
        <begin position="349"/>
        <end position="376"/>
    </location>
</feature>
<evidence type="ECO:0000256" key="6">
    <source>
        <dbReference type="ARBA" id="ARBA00022737"/>
    </source>
</evidence>
<dbReference type="Pfam" id="PF24609">
    <property type="entry name" value="IQ_SCN5A_C"/>
    <property type="match status" value="1"/>
</dbReference>
<dbReference type="Pfam" id="PF06512">
    <property type="entry name" value="Na_trans_assoc"/>
    <property type="match status" value="1"/>
</dbReference>
<feature type="domain" description="Ion transport" evidence="22">
    <location>
        <begin position="477"/>
        <end position="707"/>
    </location>
</feature>
<feature type="transmembrane region" description="Helical" evidence="20">
    <location>
        <begin position="1424"/>
        <end position="1450"/>
    </location>
</feature>
<dbReference type="FunFam" id="1.10.287.70:FF:000001">
    <property type="entry name" value="Sodium channel protein"/>
    <property type="match status" value="1"/>
</dbReference>
<dbReference type="FunFam" id="1.10.238.10:FF:000002">
    <property type="entry name" value="Sodium channel protein"/>
    <property type="match status" value="1"/>
</dbReference>
<gene>
    <name evidence="25" type="primary">LOC109104468</name>
</gene>
<accession>A0A8C1T6M3</accession>
<comment type="subunit">
    <text evidence="19">Voltage-gated sodium (Nav) channels consist of an ion-conducting alpha subunit which is functional on its own associated with regulatory beta subunits.</text>
</comment>
<feature type="transmembrane region" description="Helical" evidence="20">
    <location>
        <begin position="470"/>
        <end position="496"/>
    </location>
</feature>
<feature type="domain" description="SCN5A-like C-terminal IQ motif" evidence="24">
    <location>
        <begin position="1572"/>
        <end position="1605"/>
    </location>
</feature>
<evidence type="ECO:0000256" key="1">
    <source>
        <dbReference type="ARBA" id="ARBA00004651"/>
    </source>
</evidence>
<dbReference type="Proteomes" id="UP000694700">
    <property type="component" value="Unplaced"/>
</dbReference>
<dbReference type="Ensembl" id="ENSCCRT00015018873.1">
    <property type="protein sequence ID" value="ENSCCRP00015018222.1"/>
    <property type="gene ID" value="ENSCCRG00015005257.1"/>
</dbReference>
<feature type="transmembrane region" description="Helical" evidence="20">
    <location>
        <begin position="882"/>
        <end position="901"/>
    </location>
</feature>
<evidence type="ECO:0000313" key="25">
    <source>
        <dbReference type="Ensembl" id="ENSCCRP00015018222.1"/>
    </source>
</evidence>
<feature type="transmembrane region" description="Helical" evidence="20">
    <location>
        <begin position="678"/>
        <end position="701"/>
    </location>
</feature>
<keyword evidence="15 20" id="KW-0407">Ion channel</keyword>
<evidence type="ECO:0000256" key="15">
    <source>
        <dbReference type="ARBA" id="ARBA00023303"/>
    </source>
</evidence>
<keyword evidence="13" id="KW-0325">Glycoprotein</keyword>
<dbReference type="Gene3D" id="1.10.287.70">
    <property type="match status" value="4"/>
</dbReference>
<evidence type="ECO:0000256" key="7">
    <source>
        <dbReference type="ARBA" id="ARBA00022882"/>
    </source>
</evidence>
<feature type="region of interest" description="Disordered" evidence="21">
    <location>
        <begin position="754"/>
        <end position="839"/>
    </location>
</feature>
<comment type="subcellular location">
    <subcellularLocation>
        <location evidence="1 20">Cell membrane</location>
        <topology evidence="1 20">Multi-pass membrane protein</topology>
    </subcellularLocation>
</comment>
<dbReference type="PROSITE" id="PS50096">
    <property type="entry name" value="IQ"/>
    <property type="match status" value="1"/>
</dbReference>
<evidence type="ECO:0000256" key="18">
    <source>
        <dbReference type="ARBA" id="ARBA00055248"/>
    </source>
</evidence>
<dbReference type="SUPFAM" id="SSF81324">
    <property type="entry name" value="Voltage-gated potassium channels"/>
    <property type="match status" value="4"/>
</dbReference>
<keyword evidence="6" id="KW-0677">Repeat</keyword>
<evidence type="ECO:0000256" key="16">
    <source>
        <dbReference type="ARBA" id="ARBA00036239"/>
    </source>
</evidence>
<evidence type="ECO:0000256" key="17">
    <source>
        <dbReference type="ARBA" id="ARBA00038083"/>
    </source>
</evidence>
<keyword evidence="4" id="KW-1003">Cell membrane</keyword>
<protein>
    <recommendedName>
        <fullName evidence="20">Sodium channel protein</fullName>
    </recommendedName>
</protein>
<dbReference type="Gene3D" id="1.20.5.1190">
    <property type="entry name" value="iswi atpase"/>
    <property type="match status" value="1"/>
</dbReference>
<proteinExistence type="inferred from homology"/>
<feature type="domain" description="Sodium ion transport-associated" evidence="23">
    <location>
        <begin position="760"/>
        <end position="877"/>
    </location>
</feature>
<reference evidence="25" key="1">
    <citation type="submission" date="2025-08" db="UniProtKB">
        <authorList>
            <consortium name="Ensembl"/>
        </authorList>
    </citation>
    <scope>IDENTIFICATION</scope>
</reference>
<comment type="caution">
    <text evidence="20">Lacks conserved residue(s) required for the propagation of feature annotation.</text>
</comment>
<dbReference type="InterPro" id="IPR010526">
    <property type="entry name" value="Na_trans_assoc_dom"/>
</dbReference>
<feature type="transmembrane region" description="Helical" evidence="20">
    <location>
        <begin position="1207"/>
        <end position="1225"/>
    </location>
</feature>
<keyword evidence="8 20" id="KW-1133">Transmembrane helix</keyword>
<comment type="function">
    <text evidence="20">Mediates the voltage-dependent sodium ion permeability of excitable membranes. Assuming opened or closed conformations in response to the voltage difference across the membrane, the protein forms a sodium-selective channel through which Na(+) ions may pass in accordance with their electrochemical gradient.</text>
</comment>
<feature type="transmembrane region" description="Helical" evidence="20">
    <location>
        <begin position="212"/>
        <end position="232"/>
    </location>
</feature>
<evidence type="ECO:0000259" key="23">
    <source>
        <dbReference type="Pfam" id="PF06512"/>
    </source>
</evidence>
<feature type="transmembrane region" description="Helical" evidence="20">
    <location>
        <begin position="950"/>
        <end position="970"/>
    </location>
</feature>
<feature type="compositionally biased region" description="Acidic residues" evidence="21">
    <location>
        <begin position="827"/>
        <end position="838"/>
    </location>
</feature>
<evidence type="ECO:0000256" key="5">
    <source>
        <dbReference type="ARBA" id="ARBA00022692"/>
    </source>
</evidence>
<dbReference type="GO" id="GO:0086010">
    <property type="term" value="P:membrane depolarization during action potential"/>
    <property type="evidence" value="ECO:0007669"/>
    <property type="project" value="TreeGrafter"/>
</dbReference>
<sequence length="1694" mass="192528">MARLLPPNGTDVFRPFTLESLAEIERRMAEEAVEQEQMKAPNIEVPEEDLPKPSSDLEAGKALPFIYGDPPPNLLNVPLEELDPFYKAKKTFIVVTKGNTIFRFNAEPACYILTWSKIVEYVFTGIYTFEALVKVLSRGFCIGDFTFLRDPWNWLDFMVISMAYLTEFVDLGNISALRTFRVLRALKTITVIPGLKTIVGALIQSVKKLADVMILTVFCLSVFALIGLQLFMGNLRQKCVRSLDLSNSDNLTIDQVLLAVVLISDFHSSAIENHYYVPGHADPLLCGNSSDAGKCPEGYTCLKAGRNPNYGYTSYDNFAWAFLALFRLMTQDFWENLFQLTLRAVGKTYMVFFVVIIFLGSFYLINLILAVVAMAYAEQNETTIAEAKEKEEEYILGSFGLNNTNSKRKSLTPRSTIIKEVNSYFLCVKILSSIELEDIQRPCPPCWYKFSNIFLKWDCCSPWVKFKKLIYLFVMDPFVDLGITICIVLNTVFMAMEHYPMTPHFEHMLTVGNLVFTGIFTAEMVLKLIALDPYYYFQVGWNIFDSIIVTMSLVELGLADVQGLSVLRSFRLMRVFKLAKSWPTLNMLIKIIGNSVGALGNLTLVLGIIVFIFAVVGMQLFGKSYKDCVCKISEDCELPRWHMTDFFHSFLIIFRVLCGEWIETMWDCMEVAGQGMCIIVFMMVMVIGNLVVLNLFLALLLSSFSGDNLAASDDDGEMNNLQIAVARMTRGIDWVKAFVIKHMRQCLGLKPKEEGVKENEENTSKMATMNSSLSDVKVPIANGESDDDDDDGNSSSEEDDKEDIDKNTKKDGDESSTCSTVDKPPEIEEVVGEEEEDSTIPKDCYTENCIRRCPCLELDVTQGKGKTWWNFRKTCYTIVEHSYFETFIIFMILLSSGALAFEDIYIEQRRMIKIILEYADQVFTYVFVIEMLLKWVAYGFKVYFTNAWCWLDFLIVDVSLISLTANILGYSELGAIKSLRTLRALRPLRALSRFEGMRVVVNALVGAIPSIFNVLLVCLIFWLIFSIMGVNLFAGKFYYCYNLTSEEVFPVTQVNNKTDCFMLLEENNTDVRWMNMKVNFDNVGMGYLSLLQVATFKGWMDIMYSAVDSRDVEGQPEYESNLYMYLYFVIFIIFGSFFTLNLFIGVIIDNFNQQKAKIRGTDIFMTEDQKKYYNAMKKLGAKKPQKPIPRPTNCFQGLVFDLVTKQFFDIFIMVMICLNMVTMMVETDDQSEEMENILFLINFVFIVLFTGECILKIIALRYHYFSIGWNIFDFVVVILSILGLLLADLIEKYFVSPTLFRVIRLARIGRVLRLIRGAKGIRTLLFALMMSLPALFNIGLLLFLIMFIFSIFGMSNFGYVKKEGGIDDMFNFETFGNSIICLFMITTSAGWDGLLAPILNSPPDCDPDVENPGSPVRGNCGSPAVGIVFFCSYIVMSFLVVVNMYIAIILENFNVATEESSDPLCEDDFEMFYETWEKFDPTASQFIAYSRLSEFCDTLKDPLRIPKPNTLKLITMDLPMVPGDKIHCLDILLALTTQVLGDSDAMDAMKATMEEKFMANNPSKVSYEPITSTLRRKEEEVAASAIQRAYRKHVLKRGLKHASYMYREKTDSKRRGEEAPEKVGMIAKKMSYLYGDQAIEDDKPKGLSFSQHGKPQYGVKRPPVRVQSDVVLHSAPFPVPDSSATAENLRESIV</sequence>
<organism evidence="25 26">
    <name type="scientific">Cyprinus carpio</name>
    <name type="common">Common carp</name>
    <dbReference type="NCBI Taxonomy" id="7962"/>
    <lineage>
        <taxon>Eukaryota</taxon>
        <taxon>Metazoa</taxon>
        <taxon>Chordata</taxon>
        <taxon>Craniata</taxon>
        <taxon>Vertebrata</taxon>
        <taxon>Euteleostomi</taxon>
        <taxon>Actinopterygii</taxon>
        <taxon>Neopterygii</taxon>
        <taxon>Teleostei</taxon>
        <taxon>Ostariophysi</taxon>
        <taxon>Cypriniformes</taxon>
        <taxon>Cyprinidae</taxon>
        <taxon>Cyprininae</taxon>
        <taxon>Cyprinus</taxon>
    </lineage>
</organism>
<dbReference type="InterPro" id="IPR001696">
    <property type="entry name" value="Na_channel_asu"/>
</dbReference>
<dbReference type="GO" id="GO:0005248">
    <property type="term" value="F:voltage-gated sodium channel activity"/>
    <property type="evidence" value="ECO:0007669"/>
    <property type="project" value="InterPro"/>
</dbReference>
<keyword evidence="10 20" id="KW-0406">Ion transport</keyword>
<dbReference type="InterPro" id="IPR027359">
    <property type="entry name" value="Volt_channel_dom_sf"/>
</dbReference>
<feature type="compositionally biased region" description="Basic and acidic residues" evidence="21">
    <location>
        <begin position="803"/>
        <end position="813"/>
    </location>
</feature>
<evidence type="ECO:0000256" key="20">
    <source>
        <dbReference type="RuleBase" id="RU361132"/>
    </source>
</evidence>
<dbReference type="PRINTS" id="PR00170">
    <property type="entry name" value="NACHANNEL"/>
</dbReference>
<evidence type="ECO:0000259" key="22">
    <source>
        <dbReference type="Pfam" id="PF00520"/>
    </source>
</evidence>
<comment type="function">
    <text evidence="18">Pore-forming subunit of a voltage-gated sodium (Nav) channel that directly mediates the depolarizing phase of action potentials in excitable membranes. Navs, also called VGSCs (voltage-gated sodium channels) or VDSCs (voltage-dependent sodium channels), operate by switching between closed and open conformations depending on the voltage difference across the membrane. In the open conformation they allow Na(+) ions to selectively pass through the pore, along their electrochemical gradient. The influx of Na+ ions provokes membrane depolarization, initiating the propagation of electrical signals throughout cells and tissues.</text>
</comment>
<dbReference type="GO" id="GO:0019228">
    <property type="term" value="P:neuronal action potential"/>
    <property type="evidence" value="ECO:0007669"/>
    <property type="project" value="TreeGrafter"/>
</dbReference>
<dbReference type="GO" id="GO:0001518">
    <property type="term" value="C:voltage-gated sodium channel complex"/>
    <property type="evidence" value="ECO:0007669"/>
    <property type="project" value="UniProtKB-UniRule"/>
</dbReference>
<dbReference type="FunFam" id="1.20.120.350:FF:000003">
    <property type="entry name" value="Voltage-dependent sodium channel"/>
    <property type="match status" value="1"/>
</dbReference>
<evidence type="ECO:0000313" key="26">
    <source>
        <dbReference type="Proteomes" id="UP000694700"/>
    </source>
</evidence>
<feature type="transmembrane region" description="Helical" evidence="20">
    <location>
        <begin position="999"/>
        <end position="1025"/>
    </location>
</feature>
<keyword evidence="5 20" id="KW-0812">Transmembrane</keyword>
<dbReference type="PANTHER" id="PTHR10037">
    <property type="entry name" value="VOLTAGE-GATED CATION CHANNEL CALCIUM AND SODIUM"/>
    <property type="match status" value="1"/>
</dbReference>
<dbReference type="Gene3D" id="1.20.120.350">
    <property type="entry name" value="Voltage-gated potassium channels. Chain C"/>
    <property type="match status" value="4"/>
</dbReference>
<dbReference type="FunFam" id="1.20.120.350:FF:000004">
    <property type="entry name" value="Sodium channel protein"/>
    <property type="match status" value="1"/>
</dbReference>
<keyword evidence="14 20" id="KW-0739">Sodium transport</keyword>
<evidence type="ECO:0000256" key="14">
    <source>
        <dbReference type="ARBA" id="ARBA00023201"/>
    </source>
</evidence>
<comment type="catalytic activity">
    <reaction evidence="16">
        <text>Na(+)(in) = Na(+)(out)</text>
        <dbReference type="Rhea" id="RHEA:34963"/>
        <dbReference type="ChEBI" id="CHEBI:29101"/>
    </reaction>
</comment>
<keyword evidence="9 20" id="KW-0915">Sodium</keyword>
<dbReference type="InterPro" id="IPR058542">
    <property type="entry name" value="IQ_SCN5A_C"/>
</dbReference>
<evidence type="ECO:0000256" key="8">
    <source>
        <dbReference type="ARBA" id="ARBA00022989"/>
    </source>
</evidence>
<dbReference type="FunFam" id="1.10.287.70:FF:000006">
    <property type="entry name" value="Sodium channel protein"/>
    <property type="match status" value="1"/>
</dbReference>
<feature type="transmembrane region" description="Helical" evidence="20">
    <location>
        <begin position="1125"/>
        <end position="1148"/>
    </location>
</feature>
<dbReference type="InterPro" id="IPR044564">
    <property type="entry name" value="Na_chnl_inactivation_gate"/>
</dbReference>
<evidence type="ECO:0000259" key="24">
    <source>
        <dbReference type="Pfam" id="PF24609"/>
    </source>
</evidence>
<dbReference type="CDD" id="cd13433">
    <property type="entry name" value="Na_channel_gate"/>
    <property type="match status" value="1"/>
</dbReference>
<feature type="compositionally biased region" description="Polar residues" evidence="21">
    <location>
        <begin position="764"/>
        <end position="774"/>
    </location>
</feature>
<feature type="transmembrane region" description="Helical" evidence="20">
    <location>
        <begin position="1237"/>
        <end position="1255"/>
    </location>
</feature>
<evidence type="ECO:0000256" key="21">
    <source>
        <dbReference type="SAM" id="MobiDB-lite"/>
    </source>
</evidence>
<feature type="transmembrane region" description="Helical" evidence="20">
    <location>
        <begin position="1324"/>
        <end position="1352"/>
    </location>
</feature>
<dbReference type="FunFam" id="1.20.120.350:FF:000036">
    <property type="entry name" value="Voltage-dependent sodium channel SCN10A"/>
    <property type="match status" value="1"/>
</dbReference>
<evidence type="ECO:0000256" key="2">
    <source>
        <dbReference type="ARBA" id="ARBA00022448"/>
    </source>
</evidence>
<feature type="domain" description="Ion transport" evidence="22">
    <location>
        <begin position="111"/>
        <end position="382"/>
    </location>
</feature>
<feature type="transmembrane region" description="Helical" evidence="20">
    <location>
        <begin position="922"/>
        <end position="944"/>
    </location>
</feature>
<feature type="domain" description="Ion transport" evidence="22">
    <location>
        <begin position="881"/>
        <end position="1156"/>
    </location>
</feature>
<dbReference type="Pfam" id="PF00520">
    <property type="entry name" value="Ion_trans"/>
    <property type="match status" value="4"/>
</dbReference>
<evidence type="ECO:0000256" key="4">
    <source>
        <dbReference type="ARBA" id="ARBA00022475"/>
    </source>
</evidence>
<feature type="compositionally biased region" description="Basic and acidic residues" evidence="21">
    <location>
        <begin position="754"/>
        <end position="763"/>
    </location>
</feature>
<keyword evidence="3 20" id="KW-0894">Sodium channel</keyword>
<feature type="transmembrane region" description="Helical" evidence="20">
    <location>
        <begin position="588"/>
        <end position="616"/>
    </location>
</feature>
<dbReference type="FunFam" id="1.20.120.350:FF:000002">
    <property type="entry name" value="Sodium channel protein"/>
    <property type="match status" value="1"/>
</dbReference>
<evidence type="ECO:0000256" key="10">
    <source>
        <dbReference type="ARBA" id="ARBA00023065"/>
    </source>
</evidence>
<feature type="domain" description="Ion transport" evidence="22">
    <location>
        <begin position="1206"/>
        <end position="1460"/>
    </location>
</feature>
<comment type="similarity">
    <text evidence="17">Belongs to the sodium channel (TC 1.A.1.10) family. Nav1.4/SCN4A subfamily.</text>
</comment>
<keyword evidence="11 20" id="KW-0472">Membrane</keyword>
<evidence type="ECO:0000256" key="12">
    <source>
        <dbReference type="ARBA" id="ARBA00023157"/>
    </source>
</evidence>
<dbReference type="PANTHER" id="PTHR10037:SF223">
    <property type="entry name" value="SODIUM CHANNEL PROTEIN TYPE 4 SUBUNIT ALPHA"/>
    <property type="match status" value="1"/>
</dbReference>
<feature type="compositionally biased region" description="Acidic residues" evidence="21">
    <location>
        <begin position="784"/>
        <end position="802"/>
    </location>
</feature>
<evidence type="ECO:0000256" key="3">
    <source>
        <dbReference type="ARBA" id="ARBA00022461"/>
    </source>
</evidence>
<dbReference type="InterPro" id="IPR043203">
    <property type="entry name" value="VGCC_Ca_Na"/>
</dbReference>
<evidence type="ECO:0000256" key="9">
    <source>
        <dbReference type="ARBA" id="ARBA00023053"/>
    </source>
</evidence>
<dbReference type="Gene3D" id="1.10.238.10">
    <property type="entry name" value="EF-hand"/>
    <property type="match status" value="1"/>
</dbReference>
<evidence type="ECO:0000256" key="13">
    <source>
        <dbReference type="ARBA" id="ARBA00023180"/>
    </source>
</evidence>
<keyword evidence="2 20" id="KW-0813">Transport</keyword>
<feature type="transmembrane region" description="Helical" evidence="20">
    <location>
        <begin position="1267"/>
        <end position="1287"/>
    </location>
</feature>
<keyword evidence="7 20" id="KW-0851">Voltage-gated channel</keyword>
<name>A0A8C1T6M3_CYPCA</name>
<keyword evidence="12" id="KW-1015">Disulfide bond</keyword>
<evidence type="ECO:0000256" key="11">
    <source>
        <dbReference type="ARBA" id="ARBA00023136"/>
    </source>
</evidence>
<feature type="transmembrane region" description="Helical" evidence="20">
    <location>
        <begin position="508"/>
        <end position="531"/>
    </location>
</feature>
<feature type="transmembrane region" description="Helical" evidence="20">
    <location>
        <begin position="543"/>
        <end position="567"/>
    </location>
</feature>
<dbReference type="InterPro" id="IPR005821">
    <property type="entry name" value="Ion_trans_dom"/>
</dbReference>
<evidence type="ECO:0000256" key="19">
    <source>
        <dbReference type="ARBA" id="ARBA00064899"/>
    </source>
</evidence>